<protein>
    <submittedName>
        <fullName evidence="2">Uncharacterized protein</fullName>
    </submittedName>
</protein>
<gene>
    <name evidence="2" type="ORF">H0H81_010281</name>
</gene>
<feature type="compositionally biased region" description="Low complexity" evidence="1">
    <location>
        <begin position="371"/>
        <end position="386"/>
    </location>
</feature>
<name>A0A9P7GPF0_9AGAR</name>
<evidence type="ECO:0000313" key="2">
    <source>
        <dbReference type="EMBL" id="KAG5653813.1"/>
    </source>
</evidence>
<keyword evidence="3" id="KW-1185">Reference proteome</keyword>
<proteinExistence type="predicted"/>
<feature type="region of interest" description="Disordered" evidence="1">
    <location>
        <begin position="356"/>
        <end position="440"/>
    </location>
</feature>
<organism evidence="2 3">
    <name type="scientific">Sphagnurus paluster</name>
    <dbReference type="NCBI Taxonomy" id="117069"/>
    <lineage>
        <taxon>Eukaryota</taxon>
        <taxon>Fungi</taxon>
        <taxon>Dikarya</taxon>
        <taxon>Basidiomycota</taxon>
        <taxon>Agaricomycotina</taxon>
        <taxon>Agaricomycetes</taxon>
        <taxon>Agaricomycetidae</taxon>
        <taxon>Agaricales</taxon>
        <taxon>Tricholomatineae</taxon>
        <taxon>Lyophyllaceae</taxon>
        <taxon>Sphagnurus</taxon>
    </lineage>
</organism>
<feature type="compositionally biased region" description="Basic residues" evidence="1">
    <location>
        <begin position="415"/>
        <end position="424"/>
    </location>
</feature>
<reference evidence="2" key="2">
    <citation type="submission" date="2021-10" db="EMBL/GenBank/DDBJ databases">
        <title>Phylogenomics reveals ancestral predisposition of the termite-cultivated fungus Termitomyces towards a domesticated lifestyle.</title>
        <authorList>
            <person name="Auxier B."/>
            <person name="Grum-Grzhimaylo A."/>
            <person name="Cardenas M.E."/>
            <person name="Lodge J.D."/>
            <person name="Laessoe T."/>
            <person name="Pedersen O."/>
            <person name="Smith M.E."/>
            <person name="Kuyper T.W."/>
            <person name="Franco-Molano E.A."/>
            <person name="Baroni T.J."/>
            <person name="Aanen D.K."/>
        </authorList>
    </citation>
    <scope>NUCLEOTIDE SEQUENCE</scope>
    <source>
        <strain evidence="2">D49</strain>
    </source>
</reference>
<accession>A0A9P7GPF0</accession>
<evidence type="ECO:0000256" key="1">
    <source>
        <dbReference type="SAM" id="MobiDB-lite"/>
    </source>
</evidence>
<comment type="caution">
    <text evidence="2">The sequence shown here is derived from an EMBL/GenBank/DDBJ whole genome shotgun (WGS) entry which is preliminary data.</text>
</comment>
<dbReference type="OrthoDB" id="2922289at2759"/>
<dbReference type="Proteomes" id="UP000717328">
    <property type="component" value="Unassembled WGS sequence"/>
</dbReference>
<evidence type="ECO:0000313" key="3">
    <source>
        <dbReference type="Proteomes" id="UP000717328"/>
    </source>
</evidence>
<sequence length="512" mass="57008">MSLPTSPKTDGVAVENGELGSCTAAVYPIRSAEKIREFSEMARAHASYSASVISQLREDPVYLRKEVETRISRGIDLLPDIDENCLELASLLSNPRYVAQKTRAVIFTGLVELALWSLISLNLDEAKKVDESATPYLTPEQRQPPLNAAVHLAFIALTSMKTTLVNAIILNEGWDLRRFFRRAELFDPDRGIGDDGTFAFQLHGDLYDLGMSADLRGACIRWAVKSNTSDIAVLASIQWDLSCAFSQASQEELSCVDEFLLDRLSTFKDFCDFWGLCDMNQPGLLDAVQLHTLDGGRSQIRRILRKAAFEKRIKSIESLIEAPVFKAIWKEIDALAKKSGGKTLEQIVGYAPTAAPRWKVSTPNPSPRTKPLPLSSPRRSQPLRTSGNDNYIQPPPAKIKPYYKPGTSSAEPSTHLRHKPKVKSRPQSEPSAHISPRDEGTEVVAPLLEEEGAQERATPLFWVSKEVYDTFEKMFCGGRIKGLVTCEEFEKTSRYVEGTLSSAPPTYRKEVE</sequence>
<dbReference type="AlphaFoldDB" id="A0A9P7GPF0"/>
<dbReference type="EMBL" id="JABCKI010000032">
    <property type="protein sequence ID" value="KAG5653813.1"/>
    <property type="molecule type" value="Genomic_DNA"/>
</dbReference>
<reference evidence="2" key="1">
    <citation type="submission" date="2021-02" db="EMBL/GenBank/DDBJ databases">
        <authorList>
            <person name="Nieuwenhuis M."/>
            <person name="Van De Peppel L.J.J."/>
        </authorList>
    </citation>
    <scope>NUCLEOTIDE SEQUENCE</scope>
    <source>
        <strain evidence="2">D49</strain>
    </source>
</reference>